<name>A0A8J2VD12_9BACL</name>
<keyword evidence="9" id="KW-1185">Reference proteome</keyword>
<evidence type="ECO:0000256" key="3">
    <source>
        <dbReference type="ARBA" id="ARBA00022475"/>
    </source>
</evidence>
<dbReference type="EMBL" id="BMHQ01000001">
    <property type="protein sequence ID" value="GGE03586.1"/>
    <property type="molecule type" value="Genomic_DNA"/>
</dbReference>
<comment type="caution">
    <text evidence="8">The sequence shown here is derived from an EMBL/GenBank/DDBJ whole genome shotgun (WGS) entry which is preliminary data.</text>
</comment>
<comment type="subcellular location">
    <subcellularLocation>
        <location evidence="1">Cell membrane</location>
        <topology evidence="1">Multi-pass membrane protein</topology>
    </subcellularLocation>
</comment>
<dbReference type="AlphaFoldDB" id="A0A8J2VD12"/>
<dbReference type="Proteomes" id="UP000625210">
    <property type="component" value="Unassembled WGS sequence"/>
</dbReference>
<keyword evidence="6" id="KW-0472">Membrane</keyword>
<dbReference type="Pfam" id="PF04239">
    <property type="entry name" value="DUF421"/>
    <property type="match status" value="1"/>
</dbReference>
<organism evidence="8 9">
    <name type="scientific">Marinithermofilum abyssi</name>
    <dbReference type="NCBI Taxonomy" id="1571185"/>
    <lineage>
        <taxon>Bacteria</taxon>
        <taxon>Bacillati</taxon>
        <taxon>Bacillota</taxon>
        <taxon>Bacilli</taxon>
        <taxon>Bacillales</taxon>
        <taxon>Thermoactinomycetaceae</taxon>
        <taxon>Marinithermofilum</taxon>
    </lineage>
</organism>
<dbReference type="RefSeq" id="WP_188645941.1">
    <property type="nucleotide sequence ID" value="NZ_BMHQ01000001.1"/>
</dbReference>
<evidence type="ECO:0000256" key="1">
    <source>
        <dbReference type="ARBA" id="ARBA00004651"/>
    </source>
</evidence>
<dbReference type="InterPro" id="IPR007353">
    <property type="entry name" value="DUF421"/>
</dbReference>
<reference evidence="8" key="2">
    <citation type="submission" date="2020-09" db="EMBL/GenBank/DDBJ databases">
        <authorList>
            <person name="Sun Q."/>
            <person name="Zhou Y."/>
        </authorList>
    </citation>
    <scope>NUCLEOTIDE SEQUENCE</scope>
    <source>
        <strain evidence="8">CGMCC 1.15179</strain>
    </source>
</reference>
<evidence type="ECO:0000256" key="4">
    <source>
        <dbReference type="ARBA" id="ARBA00022692"/>
    </source>
</evidence>
<evidence type="ECO:0000256" key="2">
    <source>
        <dbReference type="ARBA" id="ARBA00006448"/>
    </source>
</evidence>
<evidence type="ECO:0000259" key="7">
    <source>
        <dbReference type="Pfam" id="PF04239"/>
    </source>
</evidence>
<accession>A0A8J2VD12</accession>
<reference evidence="8" key="1">
    <citation type="journal article" date="2014" name="Int. J. Syst. Evol. Microbiol.">
        <title>Complete genome sequence of Corynebacterium casei LMG S-19264T (=DSM 44701T), isolated from a smear-ripened cheese.</title>
        <authorList>
            <consortium name="US DOE Joint Genome Institute (JGI-PGF)"/>
            <person name="Walter F."/>
            <person name="Albersmeier A."/>
            <person name="Kalinowski J."/>
            <person name="Ruckert C."/>
        </authorList>
    </citation>
    <scope>NUCLEOTIDE SEQUENCE</scope>
    <source>
        <strain evidence="8">CGMCC 1.15179</strain>
    </source>
</reference>
<dbReference type="PANTHER" id="PTHR34582">
    <property type="entry name" value="UPF0702 TRANSMEMBRANE PROTEIN YCAP"/>
    <property type="match status" value="1"/>
</dbReference>
<feature type="domain" description="YetF C-terminal" evidence="7">
    <location>
        <begin position="6"/>
        <end position="87"/>
    </location>
</feature>
<keyword evidence="4" id="KW-0812">Transmembrane</keyword>
<comment type="similarity">
    <text evidence="2">Belongs to the UPF0702 family.</text>
</comment>
<evidence type="ECO:0000313" key="8">
    <source>
        <dbReference type="EMBL" id="GGE03586.1"/>
    </source>
</evidence>
<dbReference type="PANTHER" id="PTHR34582:SF6">
    <property type="entry name" value="UPF0702 TRANSMEMBRANE PROTEIN YCAP"/>
    <property type="match status" value="1"/>
</dbReference>
<proteinExistence type="inferred from homology"/>
<dbReference type="GO" id="GO:0005886">
    <property type="term" value="C:plasma membrane"/>
    <property type="evidence" value="ECO:0007669"/>
    <property type="project" value="UniProtKB-SubCell"/>
</dbReference>
<sequence length="92" mass="10734">MMDHGQHEKLDYSVDDVKQQLRQLGWFDIDKVQTAILEPYGGLSIPPKSDYRPLTRKDFGSPYPMKHYPVELIIEGKLLEGSLQERKYQRNG</sequence>
<protein>
    <recommendedName>
        <fullName evidence="7">YetF C-terminal domain-containing protein</fullName>
    </recommendedName>
</protein>
<dbReference type="InterPro" id="IPR023090">
    <property type="entry name" value="UPF0702_alpha/beta_dom_sf"/>
</dbReference>
<evidence type="ECO:0000256" key="5">
    <source>
        <dbReference type="ARBA" id="ARBA00022989"/>
    </source>
</evidence>
<keyword evidence="5" id="KW-1133">Transmembrane helix</keyword>
<evidence type="ECO:0000313" key="9">
    <source>
        <dbReference type="Proteomes" id="UP000625210"/>
    </source>
</evidence>
<keyword evidence="3" id="KW-1003">Cell membrane</keyword>
<evidence type="ECO:0000256" key="6">
    <source>
        <dbReference type="ARBA" id="ARBA00023136"/>
    </source>
</evidence>
<dbReference type="Gene3D" id="3.30.240.20">
    <property type="entry name" value="bsu07140 like domains"/>
    <property type="match status" value="1"/>
</dbReference>
<gene>
    <name evidence="8" type="ORF">GCM10011571_00550</name>
</gene>